<accession>A0ABY4GAH6</accession>
<dbReference type="EMBL" id="CP095061">
    <property type="protein sequence ID" value="UOQ67833.1"/>
    <property type="molecule type" value="Genomic_DNA"/>
</dbReference>
<evidence type="ECO:0000313" key="2">
    <source>
        <dbReference type="Proteomes" id="UP000830401"/>
    </source>
</evidence>
<dbReference type="RefSeq" id="WP_245124002.1">
    <property type="nucleotide sequence ID" value="NZ_CP095061.1"/>
</dbReference>
<evidence type="ECO:0000313" key="1">
    <source>
        <dbReference type="EMBL" id="UOQ67833.1"/>
    </source>
</evidence>
<dbReference type="Proteomes" id="UP000830401">
    <property type="component" value="Chromosome"/>
</dbReference>
<name>A0ABY4GAH6_9BACT</name>
<gene>
    <name evidence="1" type="ORF">MUN86_08240</name>
</gene>
<sequence length="127" mass="13381">MCTLNLLRFQLPLAMLAGLLLLTSAYWGNVHSDLFIEPGKQFVLGGNQRGAIKVAARNVGKAAVDVKERTAAGPLFSKATLKPGQRATLQFAAGSAAVLVNATDTKANLDLRITGEAGLNMSSENKL</sequence>
<reference evidence="1" key="1">
    <citation type="submission" date="2022-04" db="EMBL/GenBank/DDBJ databases">
        <title>Hymenobacter sp. isolated from the air.</title>
        <authorList>
            <person name="Won M."/>
            <person name="Lee C.-M."/>
            <person name="Woen H.-Y."/>
            <person name="Kwon S.-W."/>
        </authorList>
    </citation>
    <scope>NUCLEOTIDE SEQUENCE</scope>
    <source>
        <strain evidence="1">5420S-77</strain>
    </source>
</reference>
<keyword evidence="2" id="KW-1185">Reference proteome</keyword>
<proteinExistence type="predicted"/>
<protein>
    <submittedName>
        <fullName evidence="1">Uncharacterized protein</fullName>
    </submittedName>
</protein>
<organism evidence="1 2">
    <name type="scientific">Hymenobacter volaticus</name>
    <dbReference type="NCBI Taxonomy" id="2932254"/>
    <lineage>
        <taxon>Bacteria</taxon>
        <taxon>Pseudomonadati</taxon>
        <taxon>Bacteroidota</taxon>
        <taxon>Cytophagia</taxon>
        <taxon>Cytophagales</taxon>
        <taxon>Hymenobacteraceae</taxon>
        <taxon>Hymenobacter</taxon>
    </lineage>
</organism>